<name>A0A1S3YVU0_TOBAC</name>
<dbReference type="PaxDb" id="4097-A0A1S3YVU0"/>
<comment type="cofactor">
    <cofactor evidence="10">
        <name>Ca(2+)</name>
        <dbReference type="ChEBI" id="CHEBI:29108"/>
    </cofactor>
    <text evidence="10">Binds 2 calcium ions per subunit.</text>
</comment>
<evidence type="ECO:0000256" key="6">
    <source>
        <dbReference type="ARBA" id="ARBA00022723"/>
    </source>
</evidence>
<keyword evidence="5" id="KW-0349">Heme</keyword>
<evidence type="ECO:0000256" key="7">
    <source>
        <dbReference type="ARBA" id="ARBA00023002"/>
    </source>
</evidence>
<dbReference type="OrthoDB" id="1421480at2759"/>
<evidence type="ECO:0000256" key="11">
    <source>
        <dbReference type="PIRSR" id="PIRSR600823-4"/>
    </source>
</evidence>
<keyword evidence="14" id="KW-1133">Transmembrane helix</keyword>
<dbReference type="GO" id="GO:0006979">
    <property type="term" value="P:response to oxidative stress"/>
    <property type="evidence" value="ECO:0007669"/>
    <property type="project" value="InterPro"/>
</dbReference>
<evidence type="ECO:0000256" key="12">
    <source>
        <dbReference type="PIRSR" id="PIRSR600823-5"/>
    </source>
</evidence>
<accession>A0A1S3YVU0</accession>
<evidence type="ECO:0000256" key="10">
    <source>
        <dbReference type="PIRSR" id="PIRSR600823-3"/>
    </source>
</evidence>
<dbReference type="Gene3D" id="1.10.520.10">
    <property type="match status" value="1"/>
</dbReference>
<evidence type="ECO:0000256" key="14">
    <source>
        <dbReference type="SAM" id="Phobius"/>
    </source>
</evidence>
<dbReference type="InterPro" id="IPR002016">
    <property type="entry name" value="Haem_peroxidase"/>
</dbReference>
<keyword evidence="12" id="KW-1015">Disulfide bond</keyword>
<dbReference type="InterPro" id="IPR000823">
    <property type="entry name" value="Peroxidase_pln"/>
</dbReference>
<dbReference type="STRING" id="4097.A0A1S3YVU0"/>
<feature type="chain" id="PRO_5010324678" description="peroxidase" evidence="15">
    <location>
        <begin position="25"/>
        <end position="132"/>
    </location>
</feature>
<dbReference type="KEGG" id="nta:107780248"/>
<evidence type="ECO:0000256" key="9">
    <source>
        <dbReference type="PIRSR" id="PIRSR600823-1"/>
    </source>
</evidence>
<keyword evidence="8" id="KW-0408">Iron</keyword>
<dbReference type="Pfam" id="PF00141">
    <property type="entry name" value="peroxidase"/>
    <property type="match status" value="1"/>
</dbReference>
<dbReference type="SUPFAM" id="SSF48113">
    <property type="entry name" value="Heme-dependent peroxidases"/>
    <property type="match status" value="1"/>
</dbReference>
<feature type="domain" description="Plant heme peroxidase family profile" evidence="16">
    <location>
        <begin position="25"/>
        <end position="103"/>
    </location>
</feature>
<dbReference type="InterPro" id="IPR010255">
    <property type="entry name" value="Haem_peroxidase_sf"/>
</dbReference>
<feature type="binding site" evidence="10">
    <location>
        <position position="74"/>
    </location>
    <ligand>
        <name>Ca(2+)</name>
        <dbReference type="ChEBI" id="CHEBI:29108"/>
        <label>1</label>
    </ligand>
</feature>
<evidence type="ECO:0000256" key="15">
    <source>
        <dbReference type="SAM" id="SignalP"/>
    </source>
</evidence>
<proteinExistence type="inferred from homology"/>
<feature type="active site" description="Proton acceptor" evidence="9">
    <location>
        <position position="66"/>
    </location>
</feature>
<comment type="cofactor">
    <cofactor evidence="2">
        <name>heme b</name>
        <dbReference type="ChEBI" id="CHEBI:60344"/>
    </cofactor>
</comment>
<dbReference type="GO" id="GO:0046872">
    <property type="term" value="F:metal ion binding"/>
    <property type="evidence" value="ECO:0007669"/>
    <property type="project" value="UniProtKB-KW"/>
</dbReference>
<dbReference type="EC" id="1.11.1.7" evidence="3"/>
<comment type="similarity">
    <text evidence="13">Belongs to the peroxidase family.</text>
</comment>
<keyword evidence="7" id="KW-0560">Oxidoreductase</keyword>
<dbReference type="PROSITE" id="PS50873">
    <property type="entry name" value="PEROXIDASE_4"/>
    <property type="match status" value="1"/>
</dbReference>
<keyword evidence="6 10" id="KW-0479">Metal-binding</keyword>
<keyword evidence="14" id="KW-0472">Membrane</keyword>
<comment type="catalytic activity">
    <reaction evidence="1">
        <text>2 a phenolic donor + H2O2 = 2 a phenolic radical donor + 2 H2O</text>
        <dbReference type="Rhea" id="RHEA:56136"/>
        <dbReference type="ChEBI" id="CHEBI:15377"/>
        <dbReference type="ChEBI" id="CHEBI:16240"/>
        <dbReference type="ChEBI" id="CHEBI:139520"/>
        <dbReference type="ChEBI" id="CHEBI:139521"/>
        <dbReference type="EC" id="1.11.1.7"/>
    </reaction>
</comment>
<feature type="site" description="Transition state stabilizer" evidence="11">
    <location>
        <position position="62"/>
    </location>
</feature>
<feature type="signal peptide" evidence="15">
    <location>
        <begin position="1"/>
        <end position="24"/>
    </location>
</feature>
<reference evidence="17" key="1">
    <citation type="submission" date="2025-08" db="UniProtKB">
        <authorList>
            <consortium name="RefSeq"/>
        </authorList>
    </citation>
    <scope>IDENTIFICATION</scope>
</reference>
<evidence type="ECO:0000256" key="3">
    <source>
        <dbReference type="ARBA" id="ARBA00012313"/>
    </source>
</evidence>
<keyword evidence="10" id="KW-0106">Calcium</keyword>
<evidence type="ECO:0000313" key="17">
    <source>
        <dbReference type="RefSeq" id="XP_016456264.1"/>
    </source>
</evidence>
<dbReference type="AlphaFoldDB" id="A0A1S3YVU0"/>
<dbReference type="OMA" id="HDCMAKS"/>
<evidence type="ECO:0000256" key="8">
    <source>
        <dbReference type="ARBA" id="ARBA00023004"/>
    </source>
</evidence>
<keyword evidence="4 17" id="KW-0575">Peroxidase</keyword>
<feature type="binding site" evidence="10">
    <location>
        <position position="76"/>
    </location>
    <ligand>
        <name>Ca(2+)</name>
        <dbReference type="ChEBI" id="CHEBI:29108"/>
        <label>1</label>
    </ligand>
</feature>
<dbReference type="GO" id="GO:0140825">
    <property type="term" value="F:lactoperoxidase activity"/>
    <property type="evidence" value="ECO:0007669"/>
    <property type="project" value="UniProtKB-EC"/>
</dbReference>
<protein>
    <recommendedName>
        <fullName evidence="3">peroxidase</fullName>
        <ecNumber evidence="3">1.11.1.7</ecNumber>
    </recommendedName>
</protein>
<feature type="binding site" evidence="10">
    <location>
        <position position="67"/>
    </location>
    <ligand>
        <name>Ca(2+)</name>
        <dbReference type="ChEBI" id="CHEBI:29108"/>
        <label>1</label>
    </ligand>
</feature>
<evidence type="ECO:0000256" key="4">
    <source>
        <dbReference type="ARBA" id="ARBA00022559"/>
    </source>
</evidence>
<gene>
    <name evidence="17" type="primary">LOC107780248</name>
</gene>
<dbReference type="RefSeq" id="XP_016456264.1">
    <property type="nucleotide sequence ID" value="XM_016600778.1"/>
</dbReference>
<keyword evidence="15" id="KW-0732">Signal</keyword>
<evidence type="ECO:0000256" key="1">
    <source>
        <dbReference type="ARBA" id="ARBA00000189"/>
    </source>
</evidence>
<sequence>MANNYNQFLLLLLPLLLHIHYVRSELQLNYYSESCPRAEEIIKEQVAQLYHKHGNTAVSWIRNLFHDCMAKSCDASIYLDTANGQESEKASPKNFGMRNLKYVLKRHLRVNVLILFLVLILLFFLLELVFSG</sequence>
<evidence type="ECO:0000256" key="13">
    <source>
        <dbReference type="RuleBase" id="RU004241"/>
    </source>
</evidence>
<feature type="transmembrane region" description="Helical" evidence="14">
    <location>
        <begin position="110"/>
        <end position="130"/>
    </location>
</feature>
<dbReference type="SMR" id="A0A1S3YVU0"/>
<evidence type="ECO:0000256" key="2">
    <source>
        <dbReference type="ARBA" id="ARBA00001970"/>
    </source>
</evidence>
<organism evidence="17">
    <name type="scientific">Nicotiana tabacum</name>
    <name type="common">Common tobacco</name>
    <dbReference type="NCBI Taxonomy" id="4097"/>
    <lineage>
        <taxon>Eukaryota</taxon>
        <taxon>Viridiplantae</taxon>
        <taxon>Streptophyta</taxon>
        <taxon>Embryophyta</taxon>
        <taxon>Tracheophyta</taxon>
        <taxon>Spermatophyta</taxon>
        <taxon>Magnoliopsida</taxon>
        <taxon>eudicotyledons</taxon>
        <taxon>Gunneridae</taxon>
        <taxon>Pentapetalae</taxon>
        <taxon>asterids</taxon>
        <taxon>lamiids</taxon>
        <taxon>Solanales</taxon>
        <taxon>Solanaceae</taxon>
        <taxon>Nicotianoideae</taxon>
        <taxon>Nicotianeae</taxon>
        <taxon>Nicotiana</taxon>
    </lineage>
</organism>
<dbReference type="PRINTS" id="PR00461">
    <property type="entry name" value="PLPEROXIDASE"/>
</dbReference>
<feature type="binding site" evidence="10">
    <location>
        <position position="88"/>
    </location>
    <ligand>
        <name>Ca(2+)</name>
        <dbReference type="ChEBI" id="CHEBI:29108"/>
        <label>1</label>
    </ligand>
</feature>
<feature type="disulfide bond" evidence="12">
    <location>
        <begin position="68"/>
        <end position="73"/>
    </location>
</feature>
<dbReference type="PANTHER" id="PTHR31235">
    <property type="entry name" value="PEROXIDASE 25-RELATED"/>
    <property type="match status" value="1"/>
</dbReference>
<evidence type="ECO:0000259" key="16">
    <source>
        <dbReference type="PROSITE" id="PS50873"/>
    </source>
</evidence>
<keyword evidence="14" id="KW-0812">Transmembrane</keyword>
<dbReference type="GO" id="GO:0020037">
    <property type="term" value="F:heme binding"/>
    <property type="evidence" value="ECO:0007669"/>
    <property type="project" value="InterPro"/>
</dbReference>
<evidence type="ECO:0000256" key="5">
    <source>
        <dbReference type="ARBA" id="ARBA00022617"/>
    </source>
</evidence>